<dbReference type="PANTHER" id="PTHR48111:SF49">
    <property type="entry name" value="HEME RESPONSE REGULATOR HSSR"/>
    <property type="match status" value="1"/>
</dbReference>
<evidence type="ECO:0000259" key="14">
    <source>
        <dbReference type="PROSITE" id="PS50110"/>
    </source>
</evidence>
<dbReference type="GO" id="GO:0000156">
    <property type="term" value="F:phosphorelay response regulator activity"/>
    <property type="evidence" value="ECO:0007669"/>
    <property type="project" value="TreeGrafter"/>
</dbReference>
<evidence type="ECO:0000256" key="9">
    <source>
        <dbReference type="ARBA" id="ARBA00023163"/>
    </source>
</evidence>
<evidence type="ECO:0000256" key="10">
    <source>
        <dbReference type="ARBA" id="ARBA00037471"/>
    </source>
</evidence>
<gene>
    <name evidence="17" type="ORF">DIY07_01125</name>
    <name evidence="16" type="ORF">DQ08_01190</name>
</gene>
<proteinExistence type="predicted"/>
<evidence type="ECO:0000256" key="11">
    <source>
        <dbReference type="ARBA" id="ARBA00039976"/>
    </source>
</evidence>
<evidence type="ECO:0000256" key="13">
    <source>
        <dbReference type="PROSITE-ProRule" id="PRU01091"/>
    </source>
</evidence>
<accession>A0A3L8GRN8</accession>
<dbReference type="Gene3D" id="3.40.50.2300">
    <property type="match status" value="1"/>
</dbReference>
<dbReference type="GO" id="GO:0032993">
    <property type="term" value="C:protein-DNA complex"/>
    <property type="evidence" value="ECO:0007669"/>
    <property type="project" value="TreeGrafter"/>
</dbReference>
<keyword evidence="2" id="KW-0963">Cytoplasm</keyword>
<evidence type="ECO:0000313" key="19">
    <source>
        <dbReference type="Proteomes" id="UP000269148"/>
    </source>
</evidence>
<dbReference type="InterPro" id="IPR001789">
    <property type="entry name" value="Sig_transdc_resp-reg_receiver"/>
</dbReference>
<evidence type="ECO:0000256" key="1">
    <source>
        <dbReference type="ARBA" id="ARBA00004496"/>
    </source>
</evidence>
<dbReference type="InterPro" id="IPR011006">
    <property type="entry name" value="CheY-like_superfamily"/>
</dbReference>
<dbReference type="GO" id="GO:0005829">
    <property type="term" value="C:cytosol"/>
    <property type="evidence" value="ECO:0007669"/>
    <property type="project" value="TreeGrafter"/>
</dbReference>
<keyword evidence="18" id="KW-1185">Reference proteome</keyword>
<dbReference type="SUPFAM" id="SSF52172">
    <property type="entry name" value="CheY-like"/>
    <property type="match status" value="1"/>
</dbReference>
<feature type="domain" description="OmpR/PhoB-type" evidence="15">
    <location>
        <begin position="125"/>
        <end position="224"/>
    </location>
</feature>
<sequence length="229" mass="26620">MFTILVAEDDRSLNKIISTKLKQENFNVHSVFNGQEALDVMESHHIDLIITDIMMPQLDGYGFLKVLRQSGYQLPVLMITAKSQLESLEEAFRLGVDDYLVKPLRLQELLLRVQALLRRAQLEVEQQLQVGQTILDYKQLTVTLLEHQEVIQVPPKEFYLLYKLLSRPEQIFTRLELLDEIWGMEDDKDERLVDACVKRVRHKFNANTDFEIITIRGLGYKGRLGHGKV</sequence>
<dbReference type="AlphaFoldDB" id="A0A3L8GRN8"/>
<reference evidence="17 19" key="2">
    <citation type="submission" date="2018-06" db="EMBL/GenBank/DDBJ databases">
        <title>Mutators as drivers of adaptation in pathogenic bacteria and a risk factor for host jumps and vaccine escape.</title>
        <authorList>
            <person name="Barnes A.C."/>
            <person name="Silayeva O."/>
        </authorList>
    </citation>
    <scope>NUCLEOTIDE SEQUENCE [LARGE SCALE GENOMIC DNA]</scope>
    <source>
        <strain evidence="17 19">QMA0445</strain>
    </source>
</reference>
<dbReference type="PROSITE" id="PS50110">
    <property type="entry name" value="RESPONSE_REGULATORY"/>
    <property type="match status" value="1"/>
</dbReference>
<feature type="modified residue" description="4-aspartylphosphate" evidence="12">
    <location>
        <position position="52"/>
    </location>
</feature>
<dbReference type="KEGG" id="sio:DW64_01185"/>
<keyword evidence="7 13" id="KW-0238">DNA-binding</keyword>
<dbReference type="SMR" id="A0A3L8GRN8"/>
<dbReference type="Pfam" id="PF00486">
    <property type="entry name" value="Trans_reg_C"/>
    <property type="match status" value="1"/>
</dbReference>
<keyword evidence="4" id="KW-0902">Two-component regulatory system</keyword>
<dbReference type="STRING" id="1346.BMF34_01375"/>
<dbReference type="InterPro" id="IPR016032">
    <property type="entry name" value="Sig_transdc_resp-reg_C-effctor"/>
</dbReference>
<keyword evidence="8" id="KW-0010">Activator</keyword>
<dbReference type="OrthoDB" id="9790442at2"/>
<dbReference type="SMART" id="SM00448">
    <property type="entry name" value="REC"/>
    <property type="match status" value="1"/>
</dbReference>
<keyword evidence="6" id="KW-0843">Virulence</keyword>
<keyword evidence="9" id="KW-0804">Transcription</keyword>
<dbReference type="Gene3D" id="1.10.10.10">
    <property type="entry name" value="Winged helix-like DNA-binding domain superfamily/Winged helix DNA-binding domain"/>
    <property type="match status" value="1"/>
</dbReference>
<dbReference type="RefSeq" id="WP_003099036.1">
    <property type="nucleotide sequence ID" value="NZ_CP010783.1"/>
</dbReference>
<keyword evidence="3 12" id="KW-0597">Phosphoprotein</keyword>
<dbReference type="Proteomes" id="UP000025245">
    <property type="component" value="Chromosome"/>
</dbReference>
<dbReference type="GO" id="GO:0000976">
    <property type="term" value="F:transcription cis-regulatory region binding"/>
    <property type="evidence" value="ECO:0007669"/>
    <property type="project" value="TreeGrafter"/>
</dbReference>
<evidence type="ECO:0000256" key="4">
    <source>
        <dbReference type="ARBA" id="ARBA00023012"/>
    </source>
</evidence>
<comment type="function">
    <text evidence="10">Member of the two-component regulatory system HssS/HssR involved in intracellular heme homeostasis and tempering of staphylococcal virulence. Phosphorylated HssR binds to a direct repeat sequence within hrtAB promoter and activates the expression of hrtAB, an efflux pump, in response to extracellular heme, hemin, hemoglobin or blood.</text>
</comment>
<evidence type="ECO:0000313" key="18">
    <source>
        <dbReference type="Proteomes" id="UP000025245"/>
    </source>
</evidence>
<name>A0A3L8GRN8_STRIN</name>
<feature type="DNA-binding region" description="OmpR/PhoB-type" evidence="13">
    <location>
        <begin position="125"/>
        <end position="224"/>
    </location>
</feature>
<dbReference type="Proteomes" id="UP000269148">
    <property type="component" value="Unassembled WGS sequence"/>
</dbReference>
<evidence type="ECO:0000256" key="12">
    <source>
        <dbReference type="PROSITE-ProRule" id="PRU00169"/>
    </source>
</evidence>
<dbReference type="GO" id="GO:0006355">
    <property type="term" value="P:regulation of DNA-templated transcription"/>
    <property type="evidence" value="ECO:0007669"/>
    <property type="project" value="InterPro"/>
</dbReference>
<evidence type="ECO:0000313" key="17">
    <source>
        <dbReference type="EMBL" id="RLU59084.1"/>
    </source>
</evidence>
<reference evidence="16 18" key="1">
    <citation type="journal article" date="2014" name="Genome Announc.">
        <title>Complete Genome Sequence of a Virulent Strain, Streptococcus iniae ISET0901, Isolated from Diseased Tilapia.</title>
        <authorList>
            <person name="Pridgeon J.W."/>
            <person name="Zhang D."/>
            <person name="Zhang L."/>
        </authorList>
    </citation>
    <scope>NUCLEOTIDE SEQUENCE [LARGE SCALE GENOMIC DNA]</scope>
    <source>
        <strain evidence="16 18">ISET0901</strain>
    </source>
</reference>
<dbReference type="GeneID" id="35765516"/>
<evidence type="ECO:0000313" key="16">
    <source>
        <dbReference type="EMBL" id="AHY15125.1"/>
    </source>
</evidence>
<dbReference type="KEGG" id="siz:SI82_01445"/>
<keyword evidence="5" id="KW-0805">Transcription regulation</keyword>
<dbReference type="InterPro" id="IPR001867">
    <property type="entry name" value="OmpR/PhoB-type_DNA-bd"/>
</dbReference>
<dbReference type="SUPFAM" id="SSF46894">
    <property type="entry name" value="C-terminal effector domain of the bipartite response regulators"/>
    <property type="match status" value="1"/>
</dbReference>
<dbReference type="InterPro" id="IPR036388">
    <property type="entry name" value="WH-like_DNA-bd_sf"/>
</dbReference>
<dbReference type="PANTHER" id="PTHR48111">
    <property type="entry name" value="REGULATOR OF RPOS"/>
    <property type="match status" value="1"/>
</dbReference>
<evidence type="ECO:0000256" key="8">
    <source>
        <dbReference type="ARBA" id="ARBA00023159"/>
    </source>
</evidence>
<dbReference type="EMBL" id="QLQD01000013">
    <property type="protein sequence ID" value="RLU59084.1"/>
    <property type="molecule type" value="Genomic_DNA"/>
</dbReference>
<evidence type="ECO:0000259" key="15">
    <source>
        <dbReference type="PROSITE" id="PS51755"/>
    </source>
</evidence>
<dbReference type="EMBL" id="CP007586">
    <property type="protein sequence ID" value="AHY15125.1"/>
    <property type="molecule type" value="Genomic_DNA"/>
</dbReference>
<dbReference type="PROSITE" id="PS51755">
    <property type="entry name" value="OMPR_PHOB"/>
    <property type="match status" value="1"/>
</dbReference>
<dbReference type="KEGG" id="siq:DQ08_01190"/>
<dbReference type="SMART" id="SM00862">
    <property type="entry name" value="Trans_reg_C"/>
    <property type="match status" value="1"/>
</dbReference>
<dbReference type="CDD" id="cd00383">
    <property type="entry name" value="trans_reg_C"/>
    <property type="match status" value="1"/>
</dbReference>
<protein>
    <recommendedName>
        <fullName evidence="11">Heme response regulator HssR</fullName>
    </recommendedName>
</protein>
<dbReference type="Pfam" id="PF00072">
    <property type="entry name" value="Response_reg"/>
    <property type="match status" value="1"/>
</dbReference>
<dbReference type="InterPro" id="IPR039420">
    <property type="entry name" value="WalR-like"/>
</dbReference>
<comment type="subcellular location">
    <subcellularLocation>
        <location evidence="1">Cytoplasm</location>
    </subcellularLocation>
</comment>
<feature type="domain" description="Response regulatory" evidence="14">
    <location>
        <begin position="3"/>
        <end position="117"/>
    </location>
</feature>
<evidence type="ECO:0000256" key="5">
    <source>
        <dbReference type="ARBA" id="ARBA00023015"/>
    </source>
</evidence>
<evidence type="ECO:0000256" key="3">
    <source>
        <dbReference type="ARBA" id="ARBA00022553"/>
    </source>
</evidence>
<evidence type="ECO:0000256" key="2">
    <source>
        <dbReference type="ARBA" id="ARBA00022490"/>
    </source>
</evidence>
<evidence type="ECO:0000256" key="7">
    <source>
        <dbReference type="ARBA" id="ARBA00023125"/>
    </source>
</evidence>
<evidence type="ECO:0000256" key="6">
    <source>
        <dbReference type="ARBA" id="ARBA00023026"/>
    </source>
</evidence>
<organism evidence="17 19">
    <name type="scientific">Streptococcus iniae</name>
    <name type="common">Streptococcus shiloi</name>
    <dbReference type="NCBI Taxonomy" id="1346"/>
    <lineage>
        <taxon>Bacteria</taxon>
        <taxon>Bacillati</taxon>
        <taxon>Bacillota</taxon>
        <taxon>Bacilli</taxon>
        <taxon>Lactobacillales</taxon>
        <taxon>Streptococcaceae</taxon>
        <taxon>Streptococcus</taxon>
    </lineage>
</organism>